<dbReference type="EMBL" id="NOUV01000014">
    <property type="protein sequence ID" value="PDX86996.1"/>
    <property type="molecule type" value="Genomic_DNA"/>
</dbReference>
<accession>A0A2A7B6M2</accession>
<reference evidence="1 2" key="1">
    <citation type="journal article" date="2017" name="Front. Microbiol.">
        <title>New Insights into the Diversity of the Genus Faecalibacterium.</title>
        <authorList>
            <person name="Benevides L."/>
            <person name="Burman S."/>
            <person name="Martin R."/>
            <person name="Robert V."/>
            <person name="Thomas M."/>
            <person name="Miquel S."/>
            <person name="Chain F."/>
            <person name="Sokol H."/>
            <person name="Bermudez-Humaran L.G."/>
            <person name="Morrison M."/>
            <person name="Langella P."/>
            <person name="Azevedo V.A."/>
            <person name="Chatel J.M."/>
            <person name="Soares S."/>
        </authorList>
    </citation>
    <scope>NUCLEOTIDE SEQUENCE [LARGE SCALE GENOMIC DNA]</scope>
    <source>
        <strain evidence="1 2">AHMP21</strain>
    </source>
</reference>
<dbReference type="Proteomes" id="UP000220904">
    <property type="component" value="Unassembled WGS sequence"/>
</dbReference>
<sequence length="111" mass="12397">MLDALREKLFPESPEPVPSAITCGITGGMHTYRISLREECNNPSEVAEIVSEVIRMMKEKKVSLQTAMYLPEALHDELEKSFYIQVFTSILAPLPNDGDDQRDDGNGQGQN</sequence>
<dbReference type="AlphaFoldDB" id="A0A2A7B6M2"/>
<dbReference type="RefSeq" id="WP_097792819.1">
    <property type="nucleotide sequence ID" value="NZ_NOUV01000014.1"/>
</dbReference>
<organism evidence="1 2">
    <name type="scientific">Faecalibacterium prausnitzii</name>
    <dbReference type="NCBI Taxonomy" id="853"/>
    <lineage>
        <taxon>Bacteria</taxon>
        <taxon>Bacillati</taxon>
        <taxon>Bacillota</taxon>
        <taxon>Clostridia</taxon>
        <taxon>Eubacteriales</taxon>
        <taxon>Oscillospiraceae</taxon>
        <taxon>Faecalibacterium</taxon>
    </lineage>
</organism>
<protein>
    <submittedName>
        <fullName evidence="1">Uncharacterized protein</fullName>
    </submittedName>
</protein>
<proteinExistence type="predicted"/>
<gene>
    <name evidence="1" type="ORF">CHR60_09795</name>
</gene>
<evidence type="ECO:0000313" key="2">
    <source>
        <dbReference type="Proteomes" id="UP000220904"/>
    </source>
</evidence>
<evidence type="ECO:0000313" key="1">
    <source>
        <dbReference type="EMBL" id="PDX86996.1"/>
    </source>
</evidence>
<comment type="caution">
    <text evidence="1">The sequence shown here is derived from an EMBL/GenBank/DDBJ whole genome shotgun (WGS) entry which is preliminary data.</text>
</comment>
<name>A0A2A7B6M2_9FIRM</name>